<keyword evidence="6 12" id="KW-0812">Transmembrane</keyword>
<evidence type="ECO:0000256" key="5">
    <source>
        <dbReference type="ARBA" id="ARBA00022670"/>
    </source>
</evidence>
<sequence>MISLVTAAIAPAIALLCFFYLKDEYEQEPVHMVFKCFIFGALLVFPTLFIQYALQEEQVIQSLLMEALVQSAFIEEFLKWFIVMLTVYSHIHFNQRYDGIVYATAVALGFASAENVLYLLSYGLETAFLRALFPLSSHALFGVVMGYYLGKAKFYDKKVRYLFYSFFFPFLLHGLYNIILLTQDRWIYFLTPFMIFLWLLGLRKIKKANLNQAAYFSKKAAS</sequence>
<dbReference type="OrthoDB" id="5504276at2"/>
<comment type="subcellular location">
    <subcellularLocation>
        <location evidence="1">Cell membrane</location>
        <topology evidence="1">Multi-pass membrane protein</topology>
    </subcellularLocation>
</comment>
<keyword evidence="7 11" id="KW-0378">Hydrolase</keyword>
<dbReference type="PANTHER" id="PTHR36844:SF1">
    <property type="entry name" value="PROTEASE PRSW"/>
    <property type="match status" value="1"/>
</dbReference>
<dbReference type="STRING" id="1503961.SAMN05421736_10414"/>
<evidence type="ECO:0000256" key="2">
    <source>
        <dbReference type="ARBA" id="ARBA00009165"/>
    </source>
</evidence>
<comment type="similarity">
    <text evidence="2 11">Belongs to the protease PrsW family.</text>
</comment>
<organism evidence="13 14">
    <name type="scientific">Evansella caseinilytica</name>
    <dbReference type="NCBI Taxonomy" id="1503961"/>
    <lineage>
        <taxon>Bacteria</taxon>
        <taxon>Bacillati</taxon>
        <taxon>Bacillota</taxon>
        <taxon>Bacilli</taxon>
        <taxon>Bacillales</taxon>
        <taxon>Bacillaceae</taxon>
        <taxon>Evansella</taxon>
    </lineage>
</organism>
<keyword evidence="5 11" id="KW-0645">Protease</keyword>
<dbReference type="PANTHER" id="PTHR36844">
    <property type="entry name" value="PROTEASE PRSW"/>
    <property type="match status" value="1"/>
</dbReference>
<dbReference type="Pfam" id="PF13367">
    <property type="entry name" value="PrsW-protease"/>
    <property type="match status" value="1"/>
</dbReference>
<gene>
    <name evidence="13" type="ORF">SAMN05421736_10414</name>
</gene>
<feature type="transmembrane region" description="Helical" evidence="12">
    <location>
        <begin position="161"/>
        <end position="180"/>
    </location>
</feature>
<reference evidence="14" key="1">
    <citation type="submission" date="2016-10" db="EMBL/GenBank/DDBJ databases">
        <authorList>
            <person name="Varghese N."/>
            <person name="Submissions S."/>
        </authorList>
    </citation>
    <scope>NUCLEOTIDE SEQUENCE [LARGE SCALE GENOMIC DNA]</scope>
    <source>
        <strain evidence="14">SP</strain>
    </source>
</reference>
<dbReference type="AlphaFoldDB" id="A0A1H3NBN6"/>
<evidence type="ECO:0000256" key="7">
    <source>
        <dbReference type="ARBA" id="ARBA00022801"/>
    </source>
</evidence>
<dbReference type="NCBIfam" id="NF033739">
    <property type="entry name" value="intramemb_PrsW"/>
    <property type="match status" value="1"/>
</dbReference>
<keyword evidence="4 11" id="KW-1003">Cell membrane</keyword>
<feature type="transmembrane region" description="Helical" evidence="12">
    <location>
        <begin position="6"/>
        <end position="21"/>
    </location>
</feature>
<feature type="transmembrane region" description="Helical" evidence="12">
    <location>
        <begin position="100"/>
        <end position="121"/>
    </location>
</feature>
<evidence type="ECO:0000256" key="11">
    <source>
        <dbReference type="PIRNR" id="PIRNR016933"/>
    </source>
</evidence>
<feature type="transmembrane region" description="Helical" evidence="12">
    <location>
        <begin position="33"/>
        <end position="55"/>
    </location>
</feature>
<dbReference type="EC" id="3.4.-.-" evidence="11"/>
<dbReference type="PIRSF" id="PIRSF016933">
    <property type="entry name" value="PrsW"/>
    <property type="match status" value="1"/>
</dbReference>
<evidence type="ECO:0000313" key="14">
    <source>
        <dbReference type="Proteomes" id="UP000198935"/>
    </source>
</evidence>
<comment type="function">
    <text evidence="11">Involved in the degradation of specific anti-sigma factors.</text>
</comment>
<dbReference type="GO" id="GO:0008233">
    <property type="term" value="F:peptidase activity"/>
    <property type="evidence" value="ECO:0007669"/>
    <property type="project" value="UniProtKB-KW"/>
</dbReference>
<keyword evidence="8 12" id="KW-1133">Transmembrane helix</keyword>
<evidence type="ECO:0000313" key="13">
    <source>
        <dbReference type="EMBL" id="SDY86164.1"/>
    </source>
</evidence>
<dbReference type="EMBL" id="FNPI01000004">
    <property type="protein sequence ID" value="SDY86164.1"/>
    <property type="molecule type" value="Genomic_DNA"/>
</dbReference>
<evidence type="ECO:0000256" key="10">
    <source>
        <dbReference type="ARBA" id="ARBA00030345"/>
    </source>
</evidence>
<keyword evidence="14" id="KW-1185">Reference proteome</keyword>
<dbReference type="GO" id="GO:0005886">
    <property type="term" value="C:plasma membrane"/>
    <property type="evidence" value="ECO:0007669"/>
    <property type="project" value="UniProtKB-SubCell"/>
</dbReference>
<accession>A0A1H3NBN6</accession>
<feature type="transmembrane region" description="Helical" evidence="12">
    <location>
        <begin position="186"/>
        <end position="202"/>
    </location>
</feature>
<dbReference type="GO" id="GO:0006508">
    <property type="term" value="P:proteolysis"/>
    <property type="evidence" value="ECO:0007669"/>
    <property type="project" value="UniProtKB-KW"/>
</dbReference>
<evidence type="ECO:0000256" key="4">
    <source>
        <dbReference type="ARBA" id="ARBA00022475"/>
    </source>
</evidence>
<dbReference type="Proteomes" id="UP000198935">
    <property type="component" value="Unassembled WGS sequence"/>
</dbReference>
<name>A0A1H3NBN6_9BACI</name>
<feature type="transmembrane region" description="Helical" evidence="12">
    <location>
        <begin position="127"/>
        <end position="149"/>
    </location>
</feature>
<evidence type="ECO:0000256" key="12">
    <source>
        <dbReference type="SAM" id="Phobius"/>
    </source>
</evidence>
<protein>
    <recommendedName>
        <fullName evidence="3 11">Protease PrsW</fullName>
        <ecNumber evidence="11">3.4.-.-</ecNumber>
    </recommendedName>
    <alternativeName>
        <fullName evidence="10 11">Protease responsible for activating sigma-W</fullName>
    </alternativeName>
</protein>
<evidence type="ECO:0000256" key="1">
    <source>
        <dbReference type="ARBA" id="ARBA00004651"/>
    </source>
</evidence>
<evidence type="ECO:0000256" key="3">
    <source>
        <dbReference type="ARBA" id="ARBA00018997"/>
    </source>
</evidence>
<dbReference type="InterPro" id="IPR026898">
    <property type="entry name" value="PrsW"/>
</dbReference>
<evidence type="ECO:0000256" key="6">
    <source>
        <dbReference type="ARBA" id="ARBA00022692"/>
    </source>
</evidence>
<evidence type="ECO:0000256" key="8">
    <source>
        <dbReference type="ARBA" id="ARBA00022989"/>
    </source>
</evidence>
<evidence type="ECO:0000256" key="9">
    <source>
        <dbReference type="ARBA" id="ARBA00023136"/>
    </source>
</evidence>
<feature type="transmembrane region" description="Helical" evidence="12">
    <location>
        <begin position="67"/>
        <end position="88"/>
    </location>
</feature>
<dbReference type="InterPro" id="IPR023596">
    <property type="entry name" value="Peptidase_PrsW_arch/bac"/>
</dbReference>
<proteinExistence type="inferred from homology"/>
<keyword evidence="9 11" id="KW-0472">Membrane</keyword>